<sequence>MNILVYTQLQILGALPLNPNSFFVLTQKRNQKKSRLWPLRSKKQHLMAKIFKLSRFKFCKVFGAPKTNKN</sequence>
<protein>
    <submittedName>
        <fullName evidence="1">Uncharacterized protein</fullName>
    </submittedName>
</protein>
<name>A0A2U2BBC5_9BACT</name>
<proteinExistence type="predicted"/>
<dbReference type="Proteomes" id="UP000244956">
    <property type="component" value="Unassembled WGS sequence"/>
</dbReference>
<keyword evidence="2" id="KW-1185">Reference proteome</keyword>
<evidence type="ECO:0000313" key="1">
    <source>
        <dbReference type="EMBL" id="PWE00359.1"/>
    </source>
</evidence>
<dbReference type="AlphaFoldDB" id="A0A2U2BBC5"/>
<comment type="caution">
    <text evidence="1">The sequence shown here is derived from an EMBL/GenBank/DDBJ whole genome shotgun (WGS) entry which is preliminary data.</text>
</comment>
<reference evidence="1 2" key="1">
    <citation type="submission" date="2018-05" db="EMBL/GenBank/DDBJ databases">
        <title>Marinilabilia rubrum sp. nov., isolated from saltern sediment.</title>
        <authorList>
            <person name="Zhang R."/>
        </authorList>
    </citation>
    <scope>NUCLEOTIDE SEQUENCE [LARGE SCALE GENOMIC DNA]</scope>
    <source>
        <strain evidence="1 2">WTE16</strain>
    </source>
</reference>
<accession>A0A2U2BBC5</accession>
<organism evidence="1 2">
    <name type="scientific">Marinilabilia rubra</name>
    <dbReference type="NCBI Taxonomy" id="2162893"/>
    <lineage>
        <taxon>Bacteria</taxon>
        <taxon>Pseudomonadati</taxon>
        <taxon>Bacteroidota</taxon>
        <taxon>Bacteroidia</taxon>
        <taxon>Marinilabiliales</taxon>
        <taxon>Marinilabiliaceae</taxon>
        <taxon>Marinilabilia</taxon>
    </lineage>
</organism>
<dbReference type="EMBL" id="QEWP01000003">
    <property type="protein sequence ID" value="PWE00359.1"/>
    <property type="molecule type" value="Genomic_DNA"/>
</dbReference>
<evidence type="ECO:0000313" key="2">
    <source>
        <dbReference type="Proteomes" id="UP000244956"/>
    </source>
</evidence>
<gene>
    <name evidence="1" type="ORF">DDZ16_05310</name>
</gene>